<accession>A0A4S8RAF4</accession>
<proteinExistence type="predicted"/>
<comment type="caution">
    <text evidence="2">The sequence shown here is derived from an EMBL/GenBank/DDBJ whole genome shotgun (WGS) entry which is preliminary data.</text>
</comment>
<evidence type="ECO:0000313" key="3">
    <source>
        <dbReference type="Proteomes" id="UP000308671"/>
    </source>
</evidence>
<organism evidence="2 3">
    <name type="scientific">Botrytis galanthina</name>
    <dbReference type="NCBI Taxonomy" id="278940"/>
    <lineage>
        <taxon>Eukaryota</taxon>
        <taxon>Fungi</taxon>
        <taxon>Dikarya</taxon>
        <taxon>Ascomycota</taxon>
        <taxon>Pezizomycotina</taxon>
        <taxon>Leotiomycetes</taxon>
        <taxon>Helotiales</taxon>
        <taxon>Sclerotiniaceae</taxon>
        <taxon>Botrytis</taxon>
    </lineage>
</organism>
<evidence type="ECO:0000256" key="1">
    <source>
        <dbReference type="SAM" id="MobiDB-lite"/>
    </source>
</evidence>
<sequence>MARQAHLAPPPTRANTRIPQPHAIAHAPTNSENRAYHIPGAENPTTANTDTDADADVLHGV</sequence>
<feature type="region of interest" description="Disordered" evidence="1">
    <location>
        <begin position="1"/>
        <end position="61"/>
    </location>
</feature>
<keyword evidence="3" id="KW-1185">Reference proteome</keyword>
<dbReference type="AlphaFoldDB" id="A0A4S8RAF4"/>
<dbReference type="EMBL" id="PQXL01000116">
    <property type="protein sequence ID" value="THV51299.1"/>
    <property type="molecule type" value="Genomic_DNA"/>
</dbReference>
<name>A0A4S8RAF4_9HELO</name>
<reference evidence="2 3" key="1">
    <citation type="submission" date="2017-12" db="EMBL/GenBank/DDBJ databases">
        <title>Comparative genomics of Botrytis spp.</title>
        <authorList>
            <person name="Valero-Jimenez C.A."/>
            <person name="Tapia P."/>
            <person name="Veloso J."/>
            <person name="Silva-Moreno E."/>
            <person name="Staats M."/>
            <person name="Valdes J.H."/>
            <person name="Van Kan J.A.L."/>
        </authorList>
    </citation>
    <scope>NUCLEOTIDE SEQUENCE [LARGE SCALE GENOMIC DNA]</scope>
    <source>
        <strain evidence="2 3">MUCL435</strain>
    </source>
</reference>
<gene>
    <name evidence="2" type="ORF">BGAL_0116g00310</name>
</gene>
<evidence type="ECO:0000313" key="2">
    <source>
        <dbReference type="EMBL" id="THV51299.1"/>
    </source>
</evidence>
<dbReference type="Proteomes" id="UP000308671">
    <property type="component" value="Unassembled WGS sequence"/>
</dbReference>
<protein>
    <submittedName>
        <fullName evidence="2">Uncharacterized protein</fullName>
    </submittedName>
</protein>